<dbReference type="RefSeq" id="WP_307233120.1">
    <property type="nucleotide sequence ID" value="NZ_JAUSTT010000041.1"/>
</dbReference>
<keyword evidence="3" id="KW-1185">Reference proteome</keyword>
<evidence type="ECO:0000259" key="1">
    <source>
        <dbReference type="Pfam" id="PF24832"/>
    </source>
</evidence>
<evidence type="ECO:0000313" key="2">
    <source>
        <dbReference type="EMBL" id="MDQ0178363.1"/>
    </source>
</evidence>
<protein>
    <recommendedName>
        <fullName evidence="1">DUF7716 domain-containing protein</fullName>
    </recommendedName>
</protein>
<organism evidence="2 3">
    <name type="scientific">Bacillus chungangensis</name>
    <dbReference type="NCBI Taxonomy" id="587633"/>
    <lineage>
        <taxon>Bacteria</taxon>
        <taxon>Bacillati</taxon>
        <taxon>Bacillota</taxon>
        <taxon>Bacilli</taxon>
        <taxon>Bacillales</taxon>
        <taxon>Bacillaceae</taxon>
        <taxon>Bacillus</taxon>
    </lineage>
</organism>
<proteinExistence type="predicted"/>
<gene>
    <name evidence="2" type="ORF">J2S08_004268</name>
</gene>
<sequence>MEKLMTLRHILNNIEKYKWSDALFLPVDETWSLDTQGAVIDPDDAEDDGDEVPKFAKDYHLIYVLDIQTIKATIKNASEQKTEYTDKDLTGFLKRILPLLNVKGIAQ</sequence>
<dbReference type="EMBL" id="JAUSTT010000041">
    <property type="protein sequence ID" value="MDQ0178363.1"/>
    <property type="molecule type" value="Genomic_DNA"/>
</dbReference>
<feature type="domain" description="DUF7716" evidence="1">
    <location>
        <begin position="4"/>
        <end position="89"/>
    </location>
</feature>
<accession>A0ABT9WYJ5</accession>
<name>A0ABT9WYJ5_9BACI</name>
<dbReference type="Pfam" id="PF24832">
    <property type="entry name" value="DUF7716"/>
    <property type="match status" value="1"/>
</dbReference>
<reference evidence="2 3" key="1">
    <citation type="submission" date="2023-07" db="EMBL/GenBank/DDBJ databases">
        <title>Genomic Encyclopedia of Type Strains, Phase IV (KMG-IV): sequencing the most valuable type-strain genomes for metagenomic binning, comparative biology and taxonomic classification.</title>
        <authorList>
            <person name="Goeker M."/>
        </authorList>
    </citation>
    <scope>NUCLEOTIDE SEQUENCE [LARGE SCALE GENOMIC DNA]</scope>
    <source>
        <strain evidence="2 3">DSM 23837</strain>
    </source>
</reference>
<evidence type="ECO:0000313" key="3">
    <source>
        <dbReference type="Proteomes" id="UP001223586"/>
    </source>
</evidence>
<dbReference type="Proteomes" id="UP001223586">
    <property type="component" value="Unassembled WGS sequence"/>
</dbReference>
<dbReference type="InterPro" id="IPR056133">
    <property type="entry name" value="DUF7716"/>
</dbReference>
<comment type="caution">
    <text evidence="2">The sequence shown here is derived from an EMBL/GenBank/DDBJ whole genome shotgun (WGS) entry which is preliminary data.</text>
</comment>